<organism evidence="8 9">
    <name type="scientific">Pythium insidiosum</name>
    <name type="common">Pythiosis disease agent</name>
    <dbReference type="NCBI Taxonomy" id="114742"/>
    <lineage>
        <taxon>Eukaryota</taxon>
        <taxon>Sar</taxon>
        <taxon>Stramenopiles</taxon>
        <taxon>Oomycota</taxon>
        <taxon>Peronosporomycetes</taxon>
        <taxon>Pythiales</taxon>
        <taxon>Pythiaceae</taxon>
        <taxon>Pythium</taxon>
    </lineage>
</organism>
<dbReference type="GO" id="GO:0000215">
    <property type="term" value="F:tRNA 2'-phosphotransferase activity"/>
    <property type="evidence" value="ECO:0007669"/>
    <property type="project" value="UniProtKB-EC"/>
</dbReference>
<dbReference type="EC" id="2.7.1.160" evidence="3"/>
<evidence type="ECO:0000256" key="5">
    <source>
        <dbReference type="ARBA" id="ARBA00023027"/>
    </source>
</evidence>
<dbReference type="Gene3D" id="1.10.10.970">
    <property type="entry name" value="RNA 2'-phosphotransferase, Tpt1/KptA family, N-terminal domain"/>
    <property type="match status" value="1"/>
</dbReference>
<feature type="compositionally biased region" description="Basic residues" evidence="7">
    <location>
        <begin position="20"/>
        <end position="34"/>
    </location>
</feature>
<comment type="caution">
    <text evidence="8">The sequence shown here is derived from an EMBL/GenBank/DDBJ whole genome shotgun (WGS) entry which is preliminary data.</text>
</comment>
<evidence type="ECO:0000313" key="9">
    <source>
        <dbReference type="Proteomes" id="UP001209570"/>
    </source>
</evidence>
<comment type="catalytic activity">
    <reaction evidence="6">
        <text>2'-phospho-[ligated tRNA] + NAD(+) = mature tRNA + ADP-alpha-D-ribose 1'',2''-cyclic phosphate + nicotinamide</text>
        <dbReference type="Rhea" id="RHEA:23324"/>
        <dbReference type="Rhea" id="RHEA-COMP:11106"/>
        <dbReference type="Rhea" id="RHEA-COMP:11107"/>
        <dbReference type="ChEBI" id="CHEBI:17154"/>
        <dbReference type="ChEBI" id="CHEBI:57540"/>
        <dbReference type="ChEBI" id="CHEBI:76596"/>
        <dbReference type="ChEBI" id="CHEBI:82883"/>
        <dbReference type="ChEBI" id="CHEBI:85027"/>
        <dbReference type="EC" id="2.7.1.160"/>
    </reaction>
</comment>
<dbReference type="Proteomes" id="UP001209570">
    <property type="component" value="Unassembled WGS sequence"/>
</dbReference>
<evidence type="ECO:0000313" key="8">
    <source>
        <dbReference type="EMBL" id="KAJ0399003.1"/>
    </source>
</evidence>
<name>A0AAD5LF61_PYTIN</name>
<dbReference type="Pfam" id="PF01885">
    <property type="entry name" value="PTS_2-RNA"/>
    <property type="match status" value="1"/>
</dbReference>
<evidence type="ECO:0000256" key="4">
    <source>
        <dbReference type="ARBA" id="ARBA00022679"/>
    </source>
</evidence>
<comment type="function">
    <text evidence="1">Catalyzes the last step of tRNA splicing, the transfer of the splice junction 2'-phosphate from ligated tRNA to NAD to produce ADP-ribose 1''-2'' cyclic phosphate.</text>
</comment>
<dbReference type="AlphaFoldDB" id="A0AAD5LF61"/>
<sequence>MATPEPATHGDATSSTTTTSKRKTQRQPRCRLRGRKDDSPEVRLSKTLSYALRHGAVELGLEMRASGFVALQEILRLPVFRSVDEAQVEAIVRMDAKNRFTLTTDASGAIKYIRANQGHTLSIVVDDELLTPITDACEVSKCIHGTYSKFWASIWSTGLCRMARNHIHMTPNEVPTGTVISGMRTNCDVLIYVDVALALQDGIKFYRSSNNVILSPGAGDAGVIERKYFARVLRRDGSVLYERAQE</sequence>
<dbReference type="InterPro" id="IPR042080">
    <property type="entry name" value="RNA_2'-PTrans_N"/>
</dbReference>
<dbReference type="InterPro" id="IPR002745">
    <property type="entry name" value="Ptrans_KptA/Tpt1"/>
</dbReference>
<dbReference type="PANTHER" id="PTHR12684:SF2">
    <property type="entry name" value="TRNA 2'-PHOSPHOTRANSFERASE 1"/>
    <property type="match status" value="1"/>
</dbReference>
<dbReference type="PANTHER" id="PTHR12684">
    <property type="entry name" value="PUTATIVE PHOSPHOTRANSFERASE"/>
    <property type="match status" value="1"/>
</dbReference>
<dbReference type="EMBL" id="JAKCXM010000197">
    <property type="protein sequence ID" value="KAJ0399003.1"/>
    <property type="molecule type" value="Genomic_DNA"/>
</dbReference>
<gene>
    <name evidence="8" type="ORF">P43SY_008323</name>
</gene>
<dbReference type="Gene3D" id="3.20.170.30">
    <property type="match status" value="1"/>
</dbReference>
<evidence type="ECO:0000256" key="3">
    <source>
        <dbReference type="ARBA" id="ARBA00012007"/>
    </source>
</evidence>
<evidence type="ECO:0000256" key="7">
    <source>
        <dbReference type="SAM" id="MobiDB-lite"/>
    </source>
</evidence>
<keyword evidence="9" id="KW-1185">Reference proteome</keyword>
<evidence type="ECO:0000256" key="2">
    <source>
        <dbReference type="ARBA" id="ARBA00009836"/>
    </source>
</evidence>
<dbReference type="InterPro" id="IPR042081">
    <property type="entry name" value="RNA_2'-PTrans_C"/>
</dbReference>
<dbReference type="GO" id="GO:0006388">
    <property type="term" value="P:tRNA splicing, via endonucleolytic cleavage and ligation"/>
    <property type="evidence" value="ECO:0007669"/>
    <property type="project" value="TreeGrafter"/>
</dbReference>
<evidence type="ECO:0000256" key="6">
    <source>
        <dbReference type="ARBA" id="ARBA00047949"/>
    </source>
</evidence>
<protein>
    <recommendedName>
        <fullName evidence="3">2'-phosphotransferase</fullName>
        <ecNumber evidence="3">2.7.1.160</ecNumber>
    </recommendedName>
</protein>
<keyword evidence="4" id="KW-0808">Transferase</keyword>
<proteinExistence type="inferred from homology"/>
<feature type="region of interest" description="Disordered" evidence="7">
    <location>
        <begin position="1"/>
        <end position="39"/>
    </location>
</feature>
<evidence type="ECO:0000256" key="1">
    <source>
        <dbReference type="ARBA" id="ARBA00003343"/>
    </source>
</evidence>
<comment type="similarity">
    <text evidence="2">Belongs to the KptA/TPT1 family.</text>
</comment>
<dbReference type="SUPFAM" id="SSF56399">
    <property type="entry name" value="ADP-ribosylation"/>
    <property type="match status" value="1"/>
</dbReference>
<keyword evidence="5" id="KW-0520">NAD</keyword>
<reference evidence="8" key="1">
    <citation type="submission" date="2021-12" db="EMBL/GenBank/DDBJ databases">
        <title>Prjna785345.</title>
        <authorList>
            <person name="Rujirawat T."/>
            <person name="Krajaejun T."/>
        </authorList>
    </citation>
    <scope>NUCLEOTIDE SEQUENCE</scope>
    <source>
        <strain evidence="8">Pi057C3</strain>
    </source>
</reference>
<accession>A0AAD5LF61</accession>